<protein>
    <submittedName>
        <fullName evidence="3">Uncharacterized protein</fullName>
    </submittedName>
</protein>
<organism evidence="3 4">
    <name type="scientific">Penicillium crustosum</name>
    <name type="common">Blue mold fungus</name>
    <dbReference type="NCBI Taxonomy" id="36656"/>
    <lineage>
        <taxon>Eukaryota</taxon>
        <taxon>Fungi</taxon>
        <taxon>Dikarya</taxon>
        <taxon>Ascomycota</taxon>
        <taxon>Pezizomycotina</taxon>
        <taxon>Eurotiomycetes</taxon>
        <taxon>Eurotiomycetidae</taxon>
        <taxon>Eurotiales</taxon>
        <taxon>Aspergillaceae</taxon>
        <taxon>Penicillium</taxon>
    </lineage>
</organism>
<feature type="compositionally biased region" description="Acidic residues" evidence="2">
    <location>
        <begin position="228"/>
        <end position="243"/>
    </location>
</feature>
<gene>
    <name evidence="3" type="ORF">PCG10_004729</name>
</gene>
<reference evidence="3" key="1">
    <citation type="submission" date="2020-02" db="EMBL/GenBank/DDBJ databases">
        <authorList>
            <person name="Lichtner F.J."/>
        </authorList>
    </citation>
    <scope>NUCLEOTIDE SEQUENCE</scope>
    <source>
        <strain evidence="3">G10</strain>
    </source>
</reference>
<evidence type="ECO:0000313" key="4">
    <source>
        <dbReference type="Proteomes" id="UP000701341"/>
    </source>
</evidence>
<dbReference type="Proteomes" id="UP000701341">
    <property type="component" value="Unassembled WGS sequence"/>
</dbReference>
<accession>A0A9P5L4D1</accession>
<evidence type="ECO:0000313" key="3">
    <source>
        <dbReference type="EMBL" id="KAF7525737.1"/>
    </source>
</evidence>
<evidence type="ECO:0000256" key="1">
    <source>
        <dbReference type="SAM" id="Coils"/>
    </source>
</evidence>
<proteinExistence type="predicted"/>
<comment type="caution">
    <text evidence="3">The sequence shown here is derived from an EMBL/GenBank/DDBJ whole genome shotgun (WGS) entry which is preliminary data.</text>
</comment>
<sequence length="251" mass="27855">MSETSIPPESPREESPQEESPQEQSLARNRALSMSTDKPTISSDKPTISSDKLTISSKKPTTPSIAAMAPEHPSQQPNTPGSCALRLENLEQQTSTTKGELMASVAADICATFISIAKYSEEGTLQAQHTGVIDNVIQTIRDTDVKQRHLLDRQVRRMRKERKWIRKKYSRLAGQADALGRAYQTKMRKLSTSLREARGEVARLQNERDMLRACLKKKVPEDASNDNVDGEGEDVDGEYEVVEGGDRSLEG</sequence>
<feature type="region of interest" description="Disordered" evidence="2">
    <location>
        <begin position="217"/>
        <end position="251"/>
    </location>
</feature>
<feature type="compositionally biased region" description="Polar residues" evidence="2">
    <location>
        <begin position="32"/>
        <end position="64"/>
    </location>
</feature>
<feature type="coiled-coil region" evidence="1">
    <location>
        <begin position="187"/>
        <end position="214"/>
    </location>
</feature>
<dbReference type="AlphaFoldDB" id="A0A9P5L4D1"/>
<keyword evidence="4" id="KW-1185">Reference proteome</keyword>
<evidence type="ECO:0000256" key="2">
    <source>
        <dbReference type="SAM" id="MobiDB-lite"/>
    </source>
</evidence>
<keyword evidence="1" id="KW-0175">Coiled coil</keyword>
<name>A0A9P5L4D1_PENCR</name>
<feature type="region of interest" description="Disordered" evidence="2">
    <location>
        <begin position="1"/>
        <end position="82"/>
    </location>
</feature>
<dbReference type="EMBL" id="JAAOZQ010000027">
    <property type="protein sequence ID" value="KAF7525737.1"/>
    <property type="molecule type" value="Genomic_DNA"/>
</dbReference>